<feature type="compositionally biased region" description="Gly residues" evidence="2">
    <location>
        <begin position="602"/>
        <end position="613"/>
    </location>
</feature>
<reference evidence="5" key="1">
    <citation type="submission" date="2016-04" db="EMBL/GenBank/DDBJ databases">
        <authorList>
            <person name="Nguyen H.D."/>
            <person name="Kesanakurti P."/>
            <person name="Cullis J."/>
            <person name="Levesque C.A."/>
            <person name="Hambleton S."/>
        </authorList>
    </citation>
    <scope>NUCLEOTIDE SEQUENCE</scope>
    <source>
        <strain evidence="5">DAOMC 238032</strain>
    </source>
</reference>
<feature type="region of interest" description="Disordered" evidence="2">
    <location>
        <begin position="117"/>
        <end position="138"/>
    </location>
</feature>
<feature type="compositionally biased region" description="Polar residues" evidence="2">
    <location>
        <begin position="125"/>
        <end position="138"/>
    </location>
</feature>
<evidence type="ECO:0000256" key="1">
    <source>
        <dbReference type="SAM" id="Coils"/>
    </source>
</evidence>
<dbReference type="EMBL" id="CAJHJG010001979">
    <property type="protein sequence ID" value="CAD6916297.1"/>
    <property type="molecule type" value="Genomic_DNA"/>
</dbReference>
<feature type="region of interest" description="Disordered" evidence="2">
    <location>
        <begin position="63"/>
        <end position="98"/>
    </location>
</feature>
<feature type="region of interest" description="Disordered" evidence="2">
    <location>
        <begin position="561"/>
        <end position="630"/>
    </location>
</feature>
<gene>
    <name evidence="5" type="ORF">A4X03_0g4335</name>
    <name evidence="4" type="ORF">JKIAZH3_G8569</name>
</gene>
<keyword evidence="7" id="KW-1185">Reference proteome</keyword>
<feature type="region of interest" description="Disordered" evidence="2">
    <location>
        <begin position="403"/>
        <end position="422"/>
    </location>
</feature>
<feature type="compositionally biased region" description="Polar residues" evidence="2">
    <location>
        <begin position="942"/>
        <end position="952"/>
    </location>
</feature>
<keyword evidence="3" id="KW-0472">Membrane</keyword>
<evidence type="ECO:0000313" key="4">
    <source>
        <dbReference type="EMBL" id="CAD6916297.1"/>
    </source>
</evidence>
<feature type="region of interest" description="Disordered" evidence="2">
    <location>
        <begin position="1104"/>
        <end position="1123"/>
    </location>
</feature>
<feature type="compositionally biased region" description="Polar residues" evidence="2">
    <location>
        <begin position="265"/>
        <end position="279"/>
    </location>
</feature>
<dbReference type="EMBL" id="LWDD02000579">
    <property type="protein sequence ID" value="KAE8258578.1"/>
    <property type="molecule type" value="Genomic_DNA"/>
</dbReference>
<feature type="compositionally biased region" description="Basic and acidic residues" evidence="2">
    <location>
        <begin position="1242"/>
        <end position="1258"/>
    </location>
</feature>
<feature type="compositionally biased region" description="Acidic residues" evidence="2">
    <location>
        <begin position="1183"/>
        <end position="1198"/>
    </location>
</feature>
<evidence type="ECO:0000313" key="6">
    <source>
        <dbReference type="Proteomes" id="UP000077671"/>
    </source>
</evidence>
<feature type="region of interest" description="Disordered" evidence="2">
    <location>
        <begin position="1"/>
        <end position="37"/>
    </location>
</feature>
<evidence type="ECO:0000256" key="2">
    <source>
        <dbReference type="SAM" id="MobiDB-lite"/>
    </source>
</evidence>
<feature type="transmembrane region" description="Helical" evidence="3">
    <location>
        <begin position="1346"/>
        <end position="1368"/>
    </location>
</feature>
<keyword evidence="3" id="KW-1133">Transmembrane helix</keyword>
<feature type="region of interest" description="Disordered" evidence="2">
    <location>
        <begin position="437"/>
        <end position="517"/>
    </location>
</feature>
<feature type="region of interest" description="Disordered" evidence="2">
    <location>
        <begin position="1151"/>
        <end position="1321"/>
    </location>
</feature>
<accession>A0A177U9C2</accession>
<dbReference type="Proteomes" id="UP000077671">
    <property type="component" value="Unassembled WGS sequence"/>
</dbReference>
<reference evidence="5" key="2">
    <citation type="journal article" date="2019" name="IMA Fungus">
        <title>Genome sequencing and comparison of five Tilletia species to identify candidate genes for the detection of regulated species infecting wheat.</title>
        <authorList>
            <person name="Nguyen H.D.T."/>
            <person name="Sultana T."/>
            <person name="Kesanakurti P."/>
            <person name="Hambleton S."/>
        </authorList>
    </citation>
    <scope>NUCLEOTIDE SEQUENCE</scope>
    <source>
        <strain evidence="5">DAOMC 238032</strain>
    </source>
</reference>
<feature type="compositionally biased region" description="Low complexity" evidence="2">
    <location>
        <begin position="79"/>
        <end position="89"/>
    </location>
</feature>
<feature type="coiled-coil region" evidence="1">
    <location>
        <begin position="325"/>
        <end position="384"/>
    </location>
</feature>
<evidence type="ECO:0000313" key="5">
    <source>
        <dbReference type="EMBL" id="KAE8258578.1"/>
    </source>
</evidence>
<feature type="compositionally biased region" description="Polar residues" evidence="2">
    <location>
        <begin position="920"/>
        <end position="931"/>
    </location>
</feature>
<sequence>MLSSAHSVSTPSRPRPPGSGRKSKTFPAHPATASSAALLSPHLPSAVASGIVKPDLPADALATSIPSRASTMPAAADTSSSSSSSVSGSQRTLQPSRSRLLNVFGTDGASSMITAAAQWSDESRSSTPKPSWPNSTALATPTTDEQFSALINVALANMASRSSGDATPPSKIVAELGGEGIDADHIGGLSREELEQLLVAANRKIMERERDIAIAAQIGRTLVEKHDSIKSKHDHILRALVTSNPHGGIALGEDDIDMRPPRYTPPSNDSTDYFGNQQQATTSSSSSCAESSFERRSTDSASSSSRLSHRKSLGTAASVYMQQQLEELEVRNDDLYVEVEALRTKAEQNKRQDSERLRNIQREMEALKAELSMAYTRNAELEEVARKEDERKQLYGTDAWKKRVHGPTASQRKSQEWWKDATAQPSPIKILVQRSHNGHDDSNELTNDDSLGDMSWNSAHSMARHGDGDEDDDGAQDENPAGERDDDDDDDGNPHHQRNTGDLGADMSTVSQQQQDDHERALVAQLLAKVRELEEANAAISARAKEFGDRAGRAFEQGERIKDGYEAVESASRMELDDENEEGEVDGQQGLEEGSAAAATRGGRGGAGAGEGLTMGDTSLSMKGDSPSSNHHALLLRRRAPGNRYAIEGRRTVRSAIRREKAALAELLAQASTPGGGESVVTPSAQTLAQPQTVMRTMANSVSINSISSFDSSLGSLRASGSESSFMHPHHSGSGNNSVQGGSSQRSSPNVLKTRKSALMLSRPKIRITPSCEDMAAAREEEARQKQGGWEDEPMRAGAEDESMDVLPPLVGGGMGMPSSRSLRRIASDGSLLGNGSDDAGSFTTSRRRSSVTSSRRRSREQQADADQMTPSSSFDALAFMPSHASLDSELSGLNALTLGSELGGSDGSPRGSQRLAVQPSGSSIASSAPTTPLKYRRPRRTQSSATLSVNSGAMDDEDGLSDIAELRFSVHGSPGSELAMDTFGLTPSPSRVDFSQELTVMNGNLEQKLQLDASPASDGVWRGEEPIVPRGALRDGEMTQYAAYDLLERAADHHPVSWADDEDFGRPITEGEARRLNLLLDDGRARAGGPARSKGLLSWLQPIPKRQKRNAGALQQGPSGMMMEIESREQIEERRQTSEMLRHKRLAALQRSAAAKRGSGYDLSPRSHHLQESRFGGGGNDADGEEEDEEDEEEDELEARALAFSPSRQRRVQRLSLHGLPPSGEELLVPGGIRKRRSNSKLREVPDSLRQGEREVYRSGLGPASSSARPHLHRKLSMSAYSDTSSQGGGGRGHGRGDDEFGDMPGSLRRRTRSAGGQSDYPVEMYGQHGASMVQQRVKVASNEVVTLISTWALFATVTVFAFVVAFSRGPRRVLGTPSDMVAQPRRNA</sequence>
<evidence type="ECO:0000256" key="3">
    <source>
        <dbReference type="SAM" id="Phobius"/>
    </source>
</evidence>
<feature type="compositionally biased region" description="Low complexity" evidence="2">
    <location>
        <begin position="592"/>
        <end position="601"/>
    </location>
</feature>
<feature type="compositionally biased region" description="Low complexity" evidence="2">
    <location>
        <begin position="732"/>
        <end position="748"/>
    </location>
</feature>
<reference evidence="4" key="3">
    <citation type="submission" date="2020-10" db="EMBL/GenBank/DDBJ databases">
        <authorList>
            <person name="Sedaghatjoo S."/>
        </authorList>
    </citation>
    <scope>NUCLEOTIDE SEQUENCE</scope>
    <source>
        <strain evidence="4">AZH3</strain>
    </source>
</reference>
<feature type="compositionally biased region" description="Polar residues" evidence="2">
    <location>
        <begin position="1"/>
        <end position="10"/>
    </location>
</feature>
<keyword evidence="3" id="KW-0812">Transmembrane</keyword>
<evidence type="ECO:0000313" key="7">
    <source>
        <dbReference type="Proteomes" id="UP000836402"/>
    </source>
</evidence>
<feature type="region of interest" description="Disordered" evidence="2">
    <location>
        <begin position="829"/>
        <end position="872"/>
    </location>
</feature>
<feature type="compositionally biased region" description="Low complexity" evidence="2">
    <location>
        <begin position="27"/>
        <end position="37"/>
    </location>
</feature>
<feature type="compositionally biased region" description="Basic and acidic residues" evidence="2">
    <location>
        <begin position="776"/>
        <end position="785"/>
    </location>
</feature>
<feature type="region of interest" description="Disordered" evidence="2">
    <location>
        <begin position="714"/>
        <end position="805"/>
    </location>
</feature>
<organism evidence="5 6">
    <name type="scientific">Tilletia caries</name>
    <name type="common">wheat bunt fungus</name>
    <dbReference type="NCBI Taxonomy" id="13290"/>
    <lineage>
        <taxon>Eukaryota</taxon>
        <taxon>Fungi</taxon>
        <taxon>Dikarya</taxon>
        <taxon>Basidiomycota</taxon>
        <taxon>Ustilaginomycotina</taxon>
        <taxon>Exobasidiomycetes</taxon>
        <taxon>Tilletiales</taxon>
        <taxon>Tilletiaceae</taxon>
        <taxon>Tilletia</taxon>
    </lineage>
</organism>
<keyword evidence="1" id="KW-0175">Coiled coil</keyword>
<comment type="caution">
    <text evidence="5">The sequence shown here is derived from an EMBL/GenBank/DDBJ whole genome shotgun (WGS) entry which is preliminary data.</text>
</comment>
<name>A0A177U9C2_9BASI</name>
<feature type="compositionally biased region" description="Low complexity" evidence="2">
    <location>
        <begin position="280"/>
        <end position="291"/>
    </location>
</feature>
<protein>
    <submittedName>
        <fullName evidence="5">Uncharacterized protein</fullName>
    </submittedName>
</protein>
<dbReference type="Proteomes" id="UP000836402">
    <property type="component" value="Unassembled WGS sequence"/>
</dbReference>
<feature type="compositionally biased region" description="Acidic residues" evidence="2">
    <location>
        <begin position="576"/>
        <end position="585"/>
    </location>
</feature>
<feature type="region of interest" description="Disordered" evidence="2">
    <location>
        <begin position="248"/>
        <end position="309"/>
    </location>
</feature>
<feature type="compositionally biased region" description="Polar residues" evidence="2">
    <location>
        <begin position="616"/>
        <end position="630"/>
    </location>
</feature>
<feature type="compositionally biased region" description="Basic residues" evidence="2">
    <location>
        <begin position="846"/>
        <end position="859"/>
    </location>
</feature>
<proteinExistence type="predicted"/>
<feature type="region of interest" description="Disordered" evidence="2">
    <location>
        <begin position="902"/>
        <end position="957"/>
    </location>
</feature>